<name>A0ABU2B985_9CORY</name>
<feature type="transmembrane region" description="Helical" evidence="5">
    <location>
        <begin position="2274"/>
        <end position="2293"/>
    </location>
</feature>
<comment type="caution">
    <text evidence="8">The sequence shown here is derived from an EMBL/GenBank/DDBJ whole genome shotgun (WGS) entry which is preliminary data.</text>
</comment>
<dbReference type="Gene3D" id="2.60.40.1140">
    <property type="entry name" value="Collagen-binding surface protein Cna, B-type domain"/>
    <property type="match status" value="1"/>
</dbReference>
<evidence type="ECO:0000256" key="2">
    <source>
        <dbReference type="ARBA" id="ARBA00022525"/>
    </source>
</evidence>
<dbReference type="InterPro" id="IPR013783">
    <property type="entry name" value="Ig-like_fold"/>
</dbReference>
<comment type="subcellular location">
    <subcellularLocation>
        <location evidence="1">Secreted</location>
    </subcellularLocation>
</comment>
<feature type="domain" description="DUF5979" evidence="7">
    <location>
        <begin position="2107"/>
        <end position="2205"/>
    </location>
</feature>
<feature type="domain" description="SD-repeat containing protein B" evidence="6">
    <location>
        <begin position="1076"/>
        <end position="1183"/>
    </location>
</feature>
<dbReference type="Gene3D" id="2.60.40.10">
    <property type="entry name" value="Immunoglobulins"/>
    <property type="match status" value="1"/>
</dbReference>
<dbReference type="Pfam" id="PF17210">
    <property type="entry name" value="SdrD_B"/>
    <property type="match status" value="1"/>
</dbReference>
<evidence type="ECO:0000256" key="4">
    <source>
        <dbReference type="SAM" id="MobiDB-lite"/>
    </source>
</evidence>
<evidence type="ECO:0000256" key="3">
    <source>
        <dbReference type="ARBA" id="ARBA00022729"/>
    </source>
</evidence>
<keyword evidence="9" id="KW-1185">Reference proteome</keyword>
<evidence type="ECO:0000256" key="5">
    <source>
        <dbReference type="SAM" id="Phobius"/>
    </source>
</evidence>
<feature type="domain" description="DUF5979" evidence="7">
    <location>
        <begin position="1207"/>
        <end position="1308"/>
    </location>
</feature>
<feature type="domain" description="DUF5979" evidence="7">
    <location>
        <begin position="1314"/>
        <end position="1431"/>
    </location>
</feature>
<dbReference type="InterPro" id="IPR046022">
    <property type="entry name" value="DUF5979"/>
</dbReference>
<protein>
    <submittedName>
        <fullName evidence="8">LPXTG-motif cell wall-anchored protein</fullName>
    </submittedName>
</protein>
<feature type="region of interest" description="Disordered" evidence="4">
    <location>
        <begin position="411"/>
        <end position="431"/>
    </location>
</feature>
<proteinExistence type="predicted"/>
<gene>
    <name evidence="8" type="ORF">J2S37_000482</name>
</gene>
<reference evidence="8 9" key="1">
    <citation type="submission" date="2023-07" db="EMBL/GenBank/DDBJ databases">
        <title>Sequencing the genomes of 1000 actinobacteria strains.</title>
        <authorList>
            <person name="Klenk H.-P."/>
        </authorList>
    </citation>
    <scope>NUCLEOTIDE SEQUENCE [LARGE SCALE GENOMIC DNA]</scope>
    <source>
        <strain evidence="8 9">DSM 44508</strain>
    </source>
</reference>
<feature type="domain" description="DUF5979" evidence="7">
    <location>
        <begin position="1996"/>
        <end position="2101"/>
    </location>
</feature>
<feature type="domain" description="DUF5979" evidence="7">
    <location>
        <begin position="1660"/>
        <end position="1751"/>
    </location>
</feature>
<dbReference type="SUPFAM" id="SSF117074">
    <property type="entry name" value="Hypothetical protein PA1324"/>
    <property type="match status" value="1"/>
</dbReference>
<dbReference type="Pfam" id="PF19407">
    <property type="entry name" value="DUF5979"/>
    <property type="match status" value="9"/>
</dbReference>
<sequence length="2298" mass="245371">MAIRTTGTQSFDADDEAGHDSSATNNIVRVNDTLTYDLNVNVNVDSPTETTTRIKFPKGIEIKEVPGFCKAGSQIVPPSLTVPALPTTGDSIQQLEEQELICNLGSLQSQAYTFPVTAVVTNYFGNAVSFKPVSVSVEAAGQESKTVPSDQLPVAVTSARPAWDVSLNGVQPATKPSTGYMYGPATEPCPWDKNKACKVQIHHILMSSAQGGKGVMPAVGDVSMKLKIDPRSLYYNGMVEDGIEALKAKDPQPDSTGAKYRAQAEQEAEAKIQKILDNPEKYAPRAYFEDYYHNVPGPRIGFQSPSNAGNSVVNSGNFKFNGVAFDRNFAGANPITQPIDVVISGADMSLRSIPSKNYNSGSAIPDNRAYAVSQAFKFYVPSVTIQEFGITKGVTTTLKSHTSVSDLNLNGFTSSDTNHPDANPSGNDYRNSTPNVSFGTLINKRFTGVPGTQGNMSAAEFNPGHSIRGEGPTGGAVLGSGGITVAANQEVLSQLEIVGTKPDNPGKITLLACDSWDKNKLHLKKREVPASTDVSAHLQRIPSGGEAVWISGYNNVLNGNKVQYATTKSQVPELKVQYAAEPGATGAGSLCYDDSIQWYDSPEQVPGNDATKQAQGIFTGVGRVRIHLVMPEPVAIDRQVGEGVRAAVSILQQVADSGMESGDLIPNYMSVKDAPGKELDLAAALAAPNQSTASKYTENAHQGDSGDRLIFTDVQTSLRKTVVKGNSDQFGKVPPAVTNGDEVRYKLEPTLTSPVTVQGNTKDLWVEDCLPASQDFVDAQPAPAVVQKGSTPDDAKLNLSLFPGEKDNVLRACKPNETYLRWIFKNHQINEAVEPIIFKAMVRDDADSGVFQNTAQVWAQGDATKLSKRTDVAEIQITNPAGIKLSKQALTPVVQVNRPDQQNFEHNVWRVRALNNVATDVQVNNFDIIDVLPRNNVGSGDQQTKYSGTFEFASVTPRLGHEKAGQPLRFFVTKSQTVPHNPVAQGDTPWCSFENGQIGALDSGQGECPANLAEVTGVRAKRDGVWEPKEPIEFDVDMIAKGNKNGDLYVNQVSIKAGSLDPLGPIRRAEVAVGSKIGDYTWIDENKDGLQTQGEPAIGNVRVTLTGTDDLGNPVNVETTTNDQGRYVFENLRSSDAAGYTVTFGKPAGYEFTNTGADLANAEDSNADKATGASQPVVLPKDEIVRSARGIENLTVDGGFVLPRQPFKVSKTLNANGSQGQDTFTVTYRCSADGVNAEGQVVPAEGNVEVPAGGETTVGLFEIGTTCAVIGEQGAERNGYALQQPIAPTDPATVGDNGLTIAVTNTYNPETGRFKVRKNVVGLPQEKTPAVFLIDYVCVDDLKRPGFDDVLSGTIELAAGEEKTSPELPRGIECAFAERVNVPAGEKGHIDVPGYLRAEPAFDHATVATAADPETAPEDMPAKAVVTNTYSVETGTFKVTKRVNGLPDEKIPAAFTISYTCTDPHDRPGFDLTGELNVANGGEVTSPALPLGATCELREKVDNNIQVAGFSLAEPVYSNQAKTVVTAHDPATVETARMEVTNNYSRDMGKIAVKKVVTVDGTKESTADARFGVLVECVDPVTAHKLSDQPHRLDLSGDGTAVEYADIPTGYVCSLSEEPAPRAGFTHVPSFDQQTVTINDKDQVVNVTVTNAYTRDKGGFKVAKMVTGNAAALVKDKTFTFRYECADNFTGTVTLKNGESKSVTEVPTGTCVVTEENTKVDNAAVTTTMQVNEGEFTETNQVRFEVTKDQRDPANTIKIAAINNYVADVAPFKVLKTATADENQQLLAQGLGDRNIVFDYTCTPAYEGAYAEGGEISVKPNGDAAISAKQYPIGTSCTLVEKTAGAQVAGFALEAVRPLTVEVTAGAAPAEVRAVNRYTRDKGGFTVTKRVDGNAAVLAQDKAFEFTYTCADGVTETFTLKHGEKKQVANIPTGDCTITEKAAEVAHTIPTTTIRINDAVVQGATATFRVDKSAPDAVITVDVTNTYAPVQAPFMVKKIASAALDNTVLAERIAERDFIFDYTCTPAYEGAFAEGGEIRVKAGGEAVASPKTYPIGTACTLVERKDSAAVAGFTHSGLAPLKVVVAAGENPAEVVAENRYTREEGTFGVVKNVKGWPWFSNETFTFDYTCKHPDAAEAITGQLKAKGDGITVESGMKLPFGTQCRVRENVEDAERFGFVLQAPEEIVFTITEDVPVATATAVNTYIPWIPILIPLIPLIVVPFIPKHEPPAPSVDPQVETPQKGMPKKGLAKGEQPQNKPGEAKQLAQTGVDESLLWIIAIGLALVAAGAVTLRRGQS</sequence>
<evidence type="ECO:0000313" key="8">
    <source>
        <dbReference type="EMBL" id="MDR7353944.1"/>
    </source>
</evidence>
<dbReference type="InterPro" id="IPR033764">
    <property type="entry name" value="Sdr_B"/>
</dbReference>
<feature type="region of interest" description="Disordered" evidence="4">
    <location>
        <begin position="1"/>
        <end position="24"/>
    </location>
</feature>
<evidence type="ECO:0000313" key="9">
    <source>
        <dbReference type="Proteomes" id="UP001183619"/>
    </source>
</evidence>
<keyword evidence="2" id="KW-0964">Secreted</keyword>
<feature type="domain" description="DUF5979" evidence="7">
    <location>
        <begin position="1772"/>
        <end position="1879"/>
    </location>
</feature>
<feature type="compositionally biased region" description="Polar residues" evidence="4">
    <location>
        <begin position="1"/>
        <end position="11"/>
    </location>
</feature>
<organism evidence="8 9">
    <name type="scientific">Corynebacterium felinum</name>
    <dbReference type="NCBI Taxonomy" id="131318"/>
    <lineage>
        <taxon>Bacteria</taxon>
        <taxon>Bacillati</taxon>
        <taxon>Actinomycetota</taxon>
        <taxon>Actinomycetes</taxon>
        <taxon>Mycobacteriales</taxon>
        <taxon>Corynebacteriaceae</taxon>
        <taxon>Corynebacterium</taxon>
    </lineage>
</organism>
<evidence type="ECO:0000259" key="6">
    <source>
        <dbReference type="Pfam" id="PF17210"/>
    </source>
</evidence>
<feature type="domain" description="DUF5979" evidence="7">
    <location>
        <begin position="1552"/>
        <end position="1654"/>
    </location>
</feature>
<keyword evidence="5" id="KW-0472">Membrane</keyword>
<dbReference type="RefSeq" id="WP_277103868.1">
    <property type="nucleotide sequence ID" value="NZ_BAAAJS010000014.1"/>
</dbReference>
<keyword evidence="3" id="KW-0732">Signal</keyword>
<dbReference type="Proteomes" id="UP001183619">
    <property type="component" value="Unassembled WGS sequence"/>
</dbReference>
<feature type="domain" description="DUF5979" evidence="7">
    <location>
        <begin position="1437"/>
        <end position="1544"/>
    </location>
</feature>
<feature type="region of interest" description="Disordered" evidence="4">
    <location>
        <begin position="2230"/>
        <end position="2265"/>
    </location>
</feature>
<evidence type="ECO:0000259" key="7">
    <source>
        <dbReference type="Pfam" id="PF19407"/>
    </source>
</evidence>
<keyword evidence="5" id="KW-0812">Transmembrane</keyword>
<keyword evidence="5" id="KW-1133">Transmembrane helix</keyword>
<dbReference type="NCBIfam" id="TIGR01167">
    <property type="entry name" value="LPXTG_anchor"/>
    <property type="match status" value="1"/>
</dbReference>
<feature type="domain" description="DUF5979" evidence="7">
    <location>
        <begin position="1885"/>
        <end position="1988"/>
    </location>
</feature>
<evidence type="ECO:0000256" key="1">
    <source>
        <dbReference type="ARBA" id="ARBA00004613"/>
    </source>
</evidence>
<accession>A0ABU2B985</accession>
<dbReference type="EMBL" id="JAVDYF010000001">
    <property type="protein sequence ID" value="MDR7353944.1"/>
    <property type="molecule type" value="Genomic_DNA"/>
</dbReference>